<proteinExistence type="predicted"/>
<dbReference type="EMBL" id="LR586016">
    <property type="protein sequence ID" value="VIP02816.1"/>
    <property type="molecule type" value="Genomic_DNA"/>
</dbReference>
<dbReference type="AlphaFoldDB" id="A0A6C2YMZ9"/>
<dbReference type="KEGG" id="tim:GMBLW1_11440"/>
<gene>
    <name evidence="2" type="ORF">GMBLW1_11440</name>
</gene>
<feature type="region of interest" description="Disordered" evidence="1">
    <location>
        <begin position="156"/>
        <end position="176"/>
    </location>
</feature>
<dbReference type="EMBL" id="LR593887">
    <property type="protein sequence ID" value="VTS02536.1"/>
    <property type="molecule type" value="Genomic_DNA"/>
</dbReference>
<dbReference type="Proteomes" id="UP000464378">
    <property type="component" value="Chromosome"/>
</dbReference>
<dbReference type="RefSeq" id="WP_162657950.1">
    <property type="nucleotide sequence ID" value="NZ_LR593887.1"/>
</dbReference>
<name>A0A6C2YMZ9_9BACT</name>
<dbReference type="InParanoid" id="A0A6C2YMZ9"/>
<evidence type="ECO:0000256" key="1">
    <source>
        <dbReference type="SAM" id="MobiDB-lite"/>
    </source>
</evidence>
<organism evidence="2">
    <name type="scientific">Tuwongella immobilis</name>
    <dbReference type="NCBI Taxonomy" id="692036"/>
    <lineage>
        <taxon>Bacteria</taxon>
        <taxon>Pseudomonadati</taxon>
        <taxon>Planctomycetota</taxon>
        <taxon>Planctomycetia</taxon>
        <taxon>Gemmatales</taxon>
        <taxon>Gemmataceae</taxon>
        <taxon>Tuwongella</taxon>
    </lineage>
</organism>
<accession>A0A6C2YMZ9</accession>
<evidence type="ECO:0000313" key="3">
    <source>
        <dbReference type="Proteomes" id="UP000464378"/>
    </source>
</evidence>
<sequence length="653" mass="73096">MRLISVLGALCGWLLADSGSLLRADFPPVRAQVDAKYQNHWPADWERDFQQRGRAILEAQCAANKAEGMGGRTYFENEKRAYGMLMAHAVAGNRAVAIRELQKEDAQAKDWHAITEGIDYYACFTLKHQIRKFFLFRDQFSPDYRARMERGAKRWTEQDPLRRPHPAFQKGGPGWGPDAKNSWVDVRSTENLWLMRVTSVYLLAEFSKNESTRLKYKADLLRYAASLYRVGMGEWDSENYHGHSLSPLLNLYDFAQDPEVKSAAKACLDYVCAIGAVKYYRGAFNGPTNRDYNHAQPFGGSAAAMLWLYFNDTPVINTHYESDEVHVFTSAYRPPVAVMELARKRFEKPVTIWAAKPGYSATTSFDWKSPPEFLETQFIGRTFQLGSLASGTSTGTSAINGFKLTMTDSKLGGIAVQAVPGPDPRFVGSAKYTAGKVSGRNRVAQAGPLAIWLVANGASEWRWVFPDSIRVQVRDGITFLAGEKTWVALTPIHTSLLVVNPQEMAMLSDPKEKDKQWAGHHVLSAKGKGGPFCGVAVEVGESPDFVDFAAFQKAVLERSKLKWDRLEAGEVTWSSAKGTTITFRESESIADMRLAIDGKPHDWREHAAWLYRSDRSDSAPISQPWRGGTLRIVANGKRFECSVFESGQATWHE</sequence>
<evidence type="ECO:0000313" key="2">
    <source>
        <dbReference type="EMBL" id="VIP02816.1"/>
    </source>
</evidence>
<protein>
    <submittedName>
        <fullName evidence="2">Uncharacterized protein</fullName>
    </submittedName>
</protein>
<keyword evidence="3" id="KW-1185">Reference proteome</keyword>
<reference evidence="2" key="1">
    <citation type="submission" date="2019-04" db="EMBL/GenBank/DDBJ databases">
        <authorList>
            <consortium name="Science for Life Laboratories"/>
        </authorList>
    </citation>
    <scope>NUCLEOTIDE SEQUENCE</scope>
    <source>
        <strain evidence="2">MBLW1</strain>
    </source>
</reference>